<accession>M1HWE0</accession>
<evidence type="ECO:0000256" key="1">
    <source>
        <dbReference type="SAM" id="MobiDB-lite"/>
    </source>
</evidence>
<dbReference type="EMBL" id="JX997159">
    <property type="protein sequence ID" value="AGE50680.1"/>
    <property type="molecule type" value="Genomic_DNA"/>
</dbReference>
<dbReference type="GeneID" id="41900590"/>
<dbReference type="KEGG" id="vg:41900590"/>
<keyword evidence="3" id="KW-1185">Reference proteome</keyword>
<evidence type="ECO:0000313" key="3">
    <source>
        <dbReference type="Proteomes" id="UP000243236"/>
    </source>
</evidence>
<feature type="compositionally biased region" description="Basic and acidic residues" evidence="1">
    <location>
        <begin position="23"/>
        <end position="50"/>
    </location>
</feature>
<name>M1HWE0_9PHYC</name>
<gene>
    <name evidence="2" type="primary">CVA-1_970R</name>
    <name evidence="2" type="ORF">PBCVCVA1_970R</name>
</gene>
<organism evidence="2 3">
    <name type="scientific">Paramecium bursaria Chlorella virus CVA-1</name>
    <dbReference type="NCBI Taxonomy" id="42683"/>
    <lineage>
        <taxon>Viruses</taxon>
        <taxon>Varidnaviria</taxon>
        <taxon>Bamfordvirae</taxon>
        <taxon>Nucleocytoviricota</taxon>
        <taxon>Megaviricetes</taxon>
        <taxon>Algavirales</taxon>
        <taxon>Phycodnaviridae</taxon>
        <taxon>Chlorovirus</taxon>
        <taxon>Chlorovirus conductrix</taxon>
        <taxon>Paramecium bursaria Chlorella virus A1</taxon>
    </lineage>
</organism>
<reference evidence="2 3" key="1">
    <citation type="submission" date="2012-10" db="EMBL/GenBank/DDBJ databases">
        <title>Towards defining the chloroviruses: a genomic journey through a genus of large DNA viruses.</title>
        <authorList>
            <person name="Jeanniard A."/>
            <person name="Dunigan D.D."/>
            <person name="Gurnon J.R."/>
            <person name="Agarkova I."/>
            <person name="Kang M."/>
            <person name="Vitek J."/>
            <person name="Duncan G."/>
            <person name="McClung O.W."/>
            <person name="Larsen M."/>
            <person name="Claverie J.-M."/>
            <person name="Van Etten J.L."/>
            <person name="Blanc G."/>
        </authorList>
    </citation>
    <scope>NUCLEOTIDE SEQUENCE [LARGE SCALE GENOMIC DNA]</scope>
</reference>
<dbReference type="RefSeq" id="YP_009702016.1">
    <property type="nucleotide sequence ID" value="NC_044937.1"/>
</dbReference>
<dbReference type="Proteomes" id="UP000243236">
    <property type="component" value="Segment"/>
</dbReference>
<feature type="region of interest" description="Disordered" evidence="1">
    <location>
        <begin position="1"/>
        <end position="59"/>
    </location>
</feature>
<evidence type="ECO:0000313" key="2">
    <source>
        <dbReference type="EMBL" id="AGE50680.1"/>
    </source>
</evidence>
<protein>
    <submittedName>
        <fullName evidence="2">Uncharacterized protein</fullName>
    </submittedName>
</protein>
<proteinExistence type="predicted"/>
<sequence length="59" mass="6257">MAIDKANVKLSSGEKAAAKKLKAKENKAKANPELAAENKAKSDAKRERRAAAGSSKTFK</sequence>